<sequence>HHSSSRRERINALKLLRCVYSDDERCPGFWFLCNTDGRFAPLPETDNLNLAADITQAQWLEDARPDLGFTPSFGGNEGSILGPIRVPDAAIPRLISETPELKYKLDPYLCTEWKSLEVQLSLFTDLLEADLSHLPELHRPIPPKHYQYDGEFLSLSLAIEGVAQARDAFSNLTTHLSFLLSLWRFSELRYPFSNLLSWVKKTNPVLVALTDELTRSSNIGDFRMGTRAGYLVELFCEPSAWIPYMHIWAEAGVPLWIYAGTDPKTSLLRVASESLANAISDWIPWSGNIMSAYREYQEKLADVLPPSEIYTELGSDKGGIIFHHLAHFGFRDGDYAPGMAPAEYFKIRKDATLRWSLTRRGMQAGPSPSLAAWSGRLELTTMFVWEIERGQWRRREVHRILRRPFFEIFQPSQRWWDSIRCEVELCSWLDPSPFDPLLCVFKKSHAAAPLPPPQSSGPVHPPSSLDIDDRMEDEYDEEMEDEYDDGSGPPPVAKQPRGEHYTPPTSLDVRFETCYLPSLNTILADRLGYRPSIPLPAFHTMPQMKRLLPQPAIEHALTALGVPSSLLGDLSEVERANVVDAVGTLLLAGKRVGELQYLYGRSQLPSRWDISPLAPFADRPSLPKTLAAYGFALSDAWGTNIARCVLGRSETKLESQWWVLVVDTTTLVQICRAGLGEVRPIARYLIQQGIAFQIALLTHLEGRPTVCRVARQGAGSYTDDDPFTREDYQRYEERLNAFLASRRGALALRCGGVIWRLAIESVNSQKISDTLEAPTDSSIKHGSVCGSALGYDLVVDQLEPHEIDLILGAYRYRSRDRAQPKNWNPEATTTLWPSHAAWAKSSLNTGEWTRASEQWFQSRRQELRDGLASPMSSKSWKVALRKQPETRRMWKNYDSLVVDGYLSLPCSE</sequence>
<accession>A0A4Y7SZE7</accession>
<dbReference type="AlphaFoldDB" id="A0A4Y7SZE7"/>
<dbReference type="EMBL" id="QPFP01000042">
    <property type="protein sequence ID" value="TEB27212.1"/>
    <property type="molecule type" value="Genomic_DNA"/>
</dbReference>
<name>A0A4Y7SZE7_COPMI</name>
<feature type="non-terminal residue" evidence="2">
    <location>
        <position position="1"/>
    </location>
</feature>
<evidence type="ECO:0000313" key="3">
    <source>
        <dbReference type="Proteomes" id="UP000298030"/>
    </source>
</evidence>
<comment type="caution">
    <text evidence="2">The sequence shown here is derived from an EMBL/GenBank/DDBJ whole genome shotgun (WGS) entry which is preliminary data.</text>
</comment>
<gene>
    <name evidence="2" type="ORF">FA13DRAFT_1634896</name>
</gene>
<dbReference type="Proteomes" id="UP000298030">
    <property type="component" value="Unassembled WGS sequence"/>
</dbReference>
<evidence type="ECO:0000313" key="2">
    <source>
        <dbReference type="EMBL" id="TEB27212.1"/>
    </source>
</evidence>
<feature type="compositionally biased region" description="Acidic residues" evidence="1">
    <location>
        <begin position="475"/>
        <end position="485"/>
    </location>
</feature>
<evidence type="ECO:0000256" key="1">
    <source>
        <dbReference type="SAM" id="MobiDB-lite"/>
    </source>
</evidence>
<protein>
    <submittedName>
        <fullName evidence="2">Uncharacterized protein</fullName>
    </submittedName>
</protein>
<dbReference type="OrthoDB" id="3268696at2759"/>
<keyword evidence="3" id="KW-1185">Reference proteome</keyword>
<feature type="region of interest" description="Disordered" evidence="1">
    <location>
        <begin position="449"/>
        <end position="468"/>
    </location>
</feature>
<feature type="compositionally biased region" description="Pro residues" evidence="1">
    <location>
        <begin position="449"/>
        <end position="461"/>
    </location>
</feature>
<reference evidence="2 3" key="1">
    <citation type="journal article" date="2019" name="Nat. Ecol. Evol.">
        <title>Megaphylogeny resolves global patterns of mushroom evolution.</title>
        <authorList>
            <person name="Varga T."/>
            <person name="Krizsan K."/>
            <person name="Foldi C."/>
            <person name="Dima B."/>
            <person name="Sanchez-Garcia M."/>
            <person name="Sanchez-Ramirez S."/>
            <person name="Szollosi G.J."/>
            <person name="Szarkandi J.G."/>
            <person name="Papp V."/>
            <person name="Albert L."/>
            <person name="Andreopoulos W."/>
            <person name="Angelini C."/>
            <person name="Antonin V."/>
            <person name="Barry K.W."/>
            <person name="Bougher N.L."/>
            <person name="Buchanan P."/>
            <person name="Buyck B."/>
            <person name="Bense V."/>
            <person name="Catcheside P."/>
            <person name="Chovatia M."/>
            <person name="Cooper J."/>
            <person name="Damon W."/>
            <person name="Desjardin D."/>
            <person name="Finy P."/>
            <person name="Geml J."/>
            <person name="Haridas S."/>
            <person name="Hughes K."/>
            <person name="Justo A."/>
            <person name="Karasinski D."/>
            <person name="Kautmanova I."/>
            <person name="Kiss B."/>
            <person name="Kocsube S."/>
            <person name="Kotiranta H."/>
            <person name="LaButti K.M."/>
            <person name="Lechner B.E."/>
            <person name="Liimatainen K."/>
            <person name="Lipzen A."/>
            <person name="Lukacs Z."/>
            <person name="Mihaltcheva S."/>
            <person name="Morgado L.N."/>
            <person name="Niskanen T."/>
            <person name="Noordeloos M.E."/>
            <person name="Ohm R.A."/>
            <person name="Ortiz-Santana B."/>
            <person name="Ovrebo C."/>
            <person name="Racz N."/>
            <person name="Riley R."/>
            <person name="Savchenko A."/>
            <person name="Shiryaev A."/>
            <person name="Soop K."/>
            <person name="Spirin V."/>
            <person name="Szebenyi C."/>
            <person name="Tomsovsky M."/>
            <person name="Tulloss R.E."/>
            <person name="Uehling J."/>
            <person name="Grigoriev I.V."/>
            <person name="Vagvolgyi C."/>
            <person name="Papp T."/>
            <person name="Martin F.M."/>
            <person name="Miettinen O."/>
            <person name="Hibbett D.S."/>
            <person name="Nagy L.G."/>
        </authorList>
    </citation>
    <scope>NUCLEOTIDE SEQUENCE [LARGE SCALE GENOMIC DNA]</scope>
    <source>
        <strain evidence="2 3">FP101781</strain>
    </source>
</reference>
<feature type="region of interest" description="Disordered" evidence="1">
    <location>
        <begin position="475"/>
        <end position="505"/>
    </location>
</feature>
<proteinExistence type="predicted"/>
<organism evidence="2 3">
    <name type="scientific">Coprinellus micaceus</name>
    <name type="common">Glistening ink-cap mushroom</name>
    <name type="synonym">Coprinus micaceus</name>
    <dbReference type="NCBI Taxonomy" id="71717"/>
    <lineage>
        <taxon>Eukaryota</taxon>
        <taxon>Fungi</taxon>
        <taxon>Dikarya</taxon>
        <taxon>Basidiomycota</taxon>
        <taxon>Agaricomycotina</taxon>
        <taxon>Agaricomycetes</taxon>
        <taxon>Agaricomycetidae</taxon>
        <taxon>Agaricales</taxon>
        <taxon>Agaricineae</taxon>
        <taxon>Psathyrellaceae</taxon>
        <taxon>Coprinellus</taxon>
    </lineage>
</organism>